<feature type="chain" id="PRO_5045052333" evidence="2">
    <location>
        <begin position="22"/>
        <end position="57"/>
    </location>
</feature>
<accession>A0ABT0TLD2</accession>
<sequence length="57" mass="6364">MKAIVLSFGFFLLVVSPSTCSYEENEMVGSSYYKTSGEEDESQNEKDIDPLVVPKKP</sequence>
<proteinExistence type="predicted"/>
<feature type="region of interest" description="Disordered" evidence="1">
    <location>
        <begin position="33"/>
        <end position="57"/>
    </location>
</feature>
<gene>
    <name evidence="3" type="ORF">NAT50_02885</name>
</gene>
<evidence type="ECO:0000256" key="2">
    <source>
        <dbReference type="SAM" id="SignalP"/>
    </source>
</evidence>
<dbReference type="RefSeq" id="WP_250591277.1">
    <property type="nucleotide sequence ID" value="NZ_JAMLJM010000001.1"/>
</dbReference>
<dbReference type="Proteomes" id="UP001317191">
    <property type="component" value="Unassembled WGS sequence"/>
</dbReference>
<dbReference type="EMBL" id="JAMLJM010000001">
    <property type="protein sequence ID" value="MCL9808294.1"/>
    <property type="molecule type" value="Genomic_DNA"/>
</dbReference>
<reference evidence="3 4" key="1">
    <citation type="submission" date="2022-05" db="EMBL/GenBank/DDBJ databases">
        <title>Flavobacterium sp., isolated from activated sludge.</title>
        <authorList>
            <person name="Ran Q."/>
        </authorList>
    </citation>
    <scope>NUCLEOTIDE SEQUENCE [LARGE SCALE GENOMIC DNA]</scope>
    <source>
        <strain evidence="3 4">HXWNR70</strain>
    </source>
</reference>
<comment type="caution">
    <text evidence="3">The sequence shown here is derived from an EMBL/GenBank/DDBJ whole genome shotgun (WGS) entry which is preliminary data.</text>
</comment>
<keyword evidence="4" id="KW-1185">Reference proteome</keyword>
<evidence type="ECO:0000256" key="1">
    <source>
        <dbReference type="SAM" id="MobiDB-lite"/>
    </source>
</evidence>
<keyword evidence="2" id="KW-0732">Signal</keyword>
<evidence type="ECO:0000313" key="3">
    <source>
        <dbReference type="EMBL" id="MCL9808294.1"/>
    </source>
</evidence>
<feature type="signal peptide" evidence="2">
    <location>
        <begin position="1"/>
        <end position="21"/>
    </location>
</feature>
<name>A0ABT0TLD2_9FLAO</name>
<protein>
    <submittedName>
        <fullName evidence="3">Uncharacterized protein</fullName>
    </submittedName>
</protein>
<organism evidence="3 4">
    <name type="scientific">Flavobacterium luminosum</name>
    <dbReference type="NCBI Taxonomy" id="2949086"/>
    <lineage>
        <taxon>Bacteria</taxon>
        <taxon>Pseudomonadati</taxon>
        <taxon>Bacteroidota</taxon>
        <taxon>Flavobacteriia</taxon>
        <taxon>Flavobacteriales</taxon>
        <taxon>Flavobacteriaceae</taxon>
        <taxon>Flavobacterium</taxon>
    </lineage>
</organism>
<evidence type="ECO:0000313" key="4">
    <source>
        <dbReference type="Proteomes" id="UP001317191"/>
    </source>
</evidence>